<name>A0A8R7K2F3_TRIUA</name>
<organism evidence="2 3">
    <name type="scientific">Triticum urartu</name>
    <name type="common">Red wild einkorn</name>
    <name type="synonym">Crithodium urartu</name>
    <dbReference type="NCBI Taxonomy" id="4572"/>
    <lineage>
        <taxon>Eukaryota</taxon>
        <taxon>Viridiplantae</taxon>
        <taxon>Streptophyta</taxon>
        <taxon>Embryophyta</taxon>
        <taxon>Tracheophyta</taxon>
        <taxon>Spermatophyta</taxon>
        <taxon>Magnoliopsida</taxon>
        <taxon>Liliopsida</taxon>
        <taxon>Poales</taxon>
        <taxon>Poaceae</taxon>
        <taxon>BOP clade</taxon>
        <taxon>Pooideae</taxon>
        <taxon>Triticodae</taxon>
        <taxon>Triticeae</taxon>
        <taxon>Triticinae</taxon>
        <taxon>Triticum</taxon>
    </lineage>
</organism>
<evidence type="ECO:0000313" key="2">
    <source>
        <dbReference type="EnsemblPlants" id="TuG1812G0100003141.01.T01.cds272666"/>
    </source>
</evidence>
<evidence type="ECO:0000313" key="3">
    <source>
        <dbReference type="Proteomes" id="UP000015106"/>
    </source>
</evidence>
<sequence>MICFSCFSRRHWAAPWLPLWWYSHQFSRVRRAFGIQLFSVESMSWAWRFLVHCFFSGRRSSWGEDDMSCRSDSSLFCFFCIGPKPRSNSGRRASASSTAGGEGSCTRGGSLC</sequence>
<dbReference type="EnsemblPlants" id="TuG1812G0100003141.01.T01">
    <property type="protein sequence ID" value="TuG1812G0100003141.01.T01.cds272666"/>
    <property type="gene ID" value="TuG1812G0100003141.01"/>
</dbReference>
<feature type="region of interest" description="Disordered" evidence="1">
    <location>
        <begin position="83"/>
        <end position="112"/>
    </location>
</feature>
<keyword evidence="3" id="KW-1185">Reference proteome</keyword>
<feature type="compositionally biased region" description="Low complexity" evidence="1">
    <location>
        <begin position="86"/>
        <end position="99"/>
    </location>
</feature>
<dbReference type="AlphaFoldDB" id="A0A8R7K2F3"/>
<reference evidence="2" key="3">
    <citation type="submission" date="2022-06" db="UniProtKB">
        <authorList>
            <consortium name="EnsemblPlants"/>
        </authorList>
    </citation>
    <scope>IDENTIFICATION</scope>
</reference>
<accession>A0A8R7K2F3</accession>
<dbReference type="Proteomes" id="UP000015106">
    <property type="component" value="Chromosome 1"/>
</dbReference>
<proteinExistence type="predicted"/>
<dbReference type="Gramene" id="TuG1812G0100003141.01.T01">
    <property type="protein sequence ID" value="TuG1812G0100003141.01.T01.cds272666"/>
    <property type="gene ID" value="TuG1812G0100003141.01"/>
</dbReference>
<evidence type="ECO:0000256" key="1">
    <source>
        <dbReference type="SAM" id="MobiDB-lite"/>
    </source>
</evidence>
<reference evidence="3" key="1">
    <citation type="journal article" date="2013" name="Nature">
        <title>Draft genome of the wheat A-genome progenitor Triticum urartu.</title>
        <authorList>
            <person name="Ling H.Q."/>
            <person name="Zhao S."/>
            <person name="Liu D."/>
            <person name="Wang J."/>
            <person name="Sun H."/>
            <person name="Zhang C."/>
            <person name="Fan H."/>
            <person name="Li D."/>
            <person name="Dong L."/>
            <person name="Tao Y."/>
            <person name="Gao C."/>
            <person name="Wu H."/>
            <person name="Li Y."/>
            <person name="Cui Y."/>
            <person name="Guo X."/>
            <person name="Zheng S."/>
            <person name="Wang B."/>
            <person name="Yu K."/>
            <person name="Liang Q."/>
            <person name="Yang W."/>
            <person name="Lou X."/>
            <person name="Chen J."/>
            <person name="Feng M."/>
            <person name="Jian J."/>
            <person name="Zhang X."/>
            <person name="Luo G."/>
            <person name="Jiang Y."/>
            <person name="Liu J."/>
            <person name="Wang Z."/>
            <person name="Sha Y."/>
            <person name="Zhang B."/>
            <person name="Wu H."/>
            <person name="Tang D."/>
            <person name="Shen Q."/>
            <person name="Xue P."/>
            <person name="Zou S."/>
            <person name="Wang X."/>
            <person name="Liu X."/>
            <person name="Wang F."/>
            <person name="Yang Y."/>
            <person name="An X."/>
            <person name="Dong Z."/>
            <person name="Zhang K."/>
            <person name="Zhang X."/>
            <person name="Luo M.C."/>
            <person name="Dvorak J."/>
            <person name="Tong Y."/>
            <person name="Wang J."/>
            <person name="Yang H."/>
            <person name="Li Z."/>
            <person name="Wang D."/>
            <person name="Zhang A."/>
            <person name="Wang J."/>
        </authorList>
    </citation>
    <scope>NUCLEOTIDE SEQUENCE</scope>
    <source>
        <strain evidence="3">cv. G1812</strain>
    </source>
</reference>
<protein>
    <submittedName>
        <fullName evidence="2">Uncharacterized protein</fullName>
    </submittedName>
</protein>
<reference evidence="2" key="2">
    <citation type="submission" date="2018-03" db="EMBL/GenBank/DDBJ databases">
        <title>The Triticum urartu genome reveals the dynamic nature of wheat genome evolution.</title>
        <authorList>
            <person name="Ling H."/>
            <person name="Ma B."/>
            <person name="Shi X."/>
            <person name="Liu H."/>
            <person name="Dong L."/>
            <person name="Sun H."/>
            <person name="Cao Y."/>
            <person name="Gao Q."/>
            <person name="Zheng S."/>
            <person name="Li Y."/>
            <person name="Yu Y."/>
            <person name="Du H."/>
            <person name="Qi M."/>
            <person name="Li Y."/>
            <person name="Yu H."/>
            <person name="Cui Y."/>
            <person name="Wang N."/>
            <person name="Chen C."/>
            <person name="Wu H."/>
            <person name="Zhao Y."/>
            <person name="Zhang J."/>
            <person name="Li Y."/>
            <person name="Zhou W."/>
            <person name="Zhang B."/>
            <person name="Hu W."/>
            <person name="Eijk M."/>
            <person name="Tang J."/>
            <person name="Witsenboer H."/>
            <person name="Zhao S."/>
            <person name="Li Z."/>
            <person name="Zhang A."/>
            <person name="Wang D."/>
            <person name="Liang C."/>
        </authorList>
    </citation>
    <scope>NUCLEOTIDE SEQUENCE [LARGE SCALE GENOMIC DNA]</scope>
    <source>
        <strain evidence="2">cv. G1812</strain>
    </source>
</reference>